<dbReference type="InterPro" id="IPR018211">
    <property type="entry name" value="ADH_Fe_CS"/>
</dbReference>
<evidence type="ECO:0000259" key="10">
    <source>
        <dbReference type="Pfam" id="PF25137"/>
    </source>
</evidence>
<reference evidence="11" key="1">
    <citation type="submission" date="2023-07" db="EMBL/GenBank/DDBJ databases">
        <title>Genomic Encyclopedia of Type Strains, Phase IV (KMG-IV): sequencing the most valuable type-strain genomes for metagenomic binning, comparative biology and taxonomic classification.</title>
        <authorList>
            <person name="Goeker M."/>
        </authorList>
    </citation>
    <scope>NUCLEOTIDE SEQUENCE</scope>
    <source>
        <strain evidence="11">DSM 21202</strain>
    </source>
</reference>
<comment type="caution">
    <text evidence="11">The sequence shown here is derived from an EMBL/GenBank/DDBJ whole genome shotgun (WGS) entry which is preliminary data.</text>
</comment>
<comment type="catalytic activity">
    <reaction evidence="6">
        <text>a primary alcohol + NAD(+) = an aldehyde + NADH + H(+)</text>
        <dbReference type="Rhea" id="RHEA:10736"/>
        <dbReference type="ChEBI" id="CHEBI:15378"/>
        <dbReference type="ChEBI" id="CHEBI:15734"/>
        <dbReference type="ChEBI" id="CHEBI:17478"/>
        <dbReference type="ChEBI" id="CHEBI:57540"/>
        <dbReference type="ChEBI" id="CHEBI:57945"/>
        <dbReference type="EC" id="1.1.1.1"/>
    </reaction>
</comment>
<feature type="domain" description="Fe-containing alcohol dehydrogenase-like C-terminal" evidence="10">
    <location>
        <begin position="188"/>
        <end position="375"/>
    </location>
</feature>
<organism evidence="11 12">
    <name type="scientific">Amorphus orientalis</name>
    <dbReference type="NCBI Taxonomy" id="649198"/>
    <lineage>
        <taxon>Bacteria</taxon>
        <taxon>Pseudomonadati</taxon>
        <taxon>Pseudomonadota</taxon>
        <taxon>Alphaproteobacteria</taxon>
        <taxon>Hyphomicrobiales</taxon>
        <taxon>Amorphaceae</taxon>
        <taxon>Amorphus</taxon>
    </lineage>
</organism>
<dbReference type="FunFam" id="1.20.1090.10:FF:000001">
    <property type="entry name" value="Aldehyde-alcohol dehydrogenase"/>
    <property type="match status" value="1"/>
</dbReference>
<dbReference type="PANTHER" id="PTHR11496">
    <property type="entry name" value="ALCOHOL DEHYDROGENASE"/>
    <property type="match status" value="1"/>
</dbReference>
<evidence type="ECO:0000256" key="1">
    <source>
        <dbReference type="ARBA" id="ARBA00001962"/>
    </source>
</evidence>
<accession>A0AAE3VTE9</accession>
<dbReference type="SUPFAM" id="SSF56796">
    <property type="entry name" value="Dehydroquinate synthase-like"/>
    <property type="match status" value="1"/>
</dbReference>
<dbReference type="FunFam" id="3.40.50.1970:FF:000003">
    <property type="entry name" value="Alcohol dehydrogenase, iron-containing"/>
    <property type="match status" value="1"/>
</dbReference>
<protein>
    <recommendedName>
        <fullName evidence="7">Alcohol dehydrogenase 2</fullName>
    </recommendedName>
    <alternativeName>
        <fullName evidence="8">Alcohol dehydrogenase II</fullName>
    </alternativeName>
</protein>
<dbReference type="Pfam" id="PF25137">
    <property type="entry name" value="ADH_Fe_C"/>
    <property type="match status" value="1"/>
</dbReference>
<evidence type="ECO:0000256" key="2">
    <source>
        <dbReference type="ARBA" id="ARBA00007358"/>
    </source>
</evidence>
<feature type="domain" description="Alcohol dehydrogenase iron-type/glycerol dehydrogenase GldA" evidence="9">
    <location>
        <begin position="8"/>
        <end position="177"/>
    </location>
</feature>
<evidence type="ECO:0000256" key="6">
    <source>
        <dbReference type="ARBA" id="ARBA00049243"/>
    </source>
</evidence>
<dbReference type="CDD" id="cd14861">
    <property type="entry name" value="Fe-ADH-like"/>
    <property type="match status" value="1"/>
</dbReference>
<dbReference type="AlphaFoldDB" id="A0AAE3VTE9"/>
<evidence type="ECO:0000256" key="7">
    <source>
        <dbReference type="ARBA" id="ARBA00074848"/>
    </source>
</evidence>
<evidence type="ECO:0000256" key="8">
    <source>
        <dbReference type="ARBA" id="ARBA00076680"/>
    </source>
</evidence>
<evidence type="ECO:0000313" key="12">
    <source>
        <dbReference type="Proteomes" id="UP001229244"/>
    </source>
</evidence>
<dbReference type="Proteomes" id="UP001229244">
    <property type="component" value="Unassembled WGS sequence"/>
</dbReference>
<dbReference type="EMBL" id="JAUSUL010000010">
    <property type="protein sequence ID" value="MDQ0317855.1"/>
    <property type="molecule type" value="Genomic_DNA"/>
</dbReference>
<evidence type="ECO:0000259" key="9">
    <source>
        <dbReference type="Pfam" id="PF00465"/>
    </source>
</evidence>
<name>A0AAE3VTE9_9HYPH</name>
<comment type="similarity">
    <text evidence="2">Belongs to the iron-containing alcohol dehydrogenase family.</text>
</comment>
<sequence length="377" mass="39678">MALITYLTRIQFEAGSVRLLSEELKLAGVRSPLIVTDRGLLTAGLVERVIEAGGLPADTPIFSDTPENPTEAAGREAVAFFHERRCDGVVGLGGGSPIDLAKVVSLLVTHPEPLEQYAVILGGLDRITSRKPPVVAVPTTAGTGSEVGRAALITLEDGRKLGFISPHMIPTVALCDPELTLGLPPLLTAATGMDAVTHCIETYLSPKFNPPAEAIALDGLRRATRSLRRAVEDGSDLGARSEMMMAALEGGMTFQKGLGAVHSISHPLGGVKGTRLHHGTINAVLLPPVLQFNQSAAPHKYPQLAEALGLAPNADLASAIETLNEDLGLPKTLSQMGVPEECLRDVAEAAVKDHSTASNPRPVGAEDFMAIMKSVWD</sequence>
<dbReference type="Gene3D" id="3.40.50.1970">
    <property type="match status" value="1"/>
</dbReference>
<evidence type="ECO:0000256" key="4">
    <source>
        <dbReference type="ARBA" id="ARBA00023027"/>
    </source>
</evidence>
<dbReference type="GO" id="GO:0046872">
    <property type="term" value="F:metal ion binding"/>
    <property type="evidence" value="ECO:0007669"/>
    <property type="project" value="InterPro"/>
</dbReference>
<keyword evidence="3" id="KW-0560">Oxidoreductase</keyword>
<dbReference type="Gene3D" id="1.20.1090.10">
    <property type="entry name" value="Dehydroquinate synthase-like - alpha domain"/>
    <property type="match status" value="1"/>
</dbReference>
<proteinExistence type="inferred from homology"/>
<dbReference type="GO" id="GO:0004022">
    <property type="term" value="F:alcohol dehydrogenase (NAD+) activity"/>
    <property type="evidence" value="ECO:0007669"/>
    <property type="project" value="UniProtKB-EC"/>
</dbReference>
<dbReference type="InterPro" id="IPR001670">
    <property type="entry name" value="ADH_Fe/GldA"/>
</dbReference>
<evidence type="ECO:0000256" key="5">
    <source>
        <dbReference type="ARBA" id="ARBA00049164"/>
    </source>
</evidence>
<dbReference type="InterPro" id="IPR056798">
    <property type="entry name" value="ADH_Fe_C"/>
</dbReference>
<dbReference type="PROSITE" id="PS00913">
    <property type="entry name" value="ADH_IRON_1"/>
    <property type="match status" value="1"/>
</dbReference>
<dbReference type="Pfam" id="PF00465">
    <property type="entry name" value="Fe-ADH"/>
    <property type="match status" value="1"/>
</dbReference>
<dbReference type="RefSeq" id="WP_306887785.1">
    <property type="nucleotide sequence ID" value="NZ_JAUSUL010000010.1"/>
</dbReference>
<dbReference type="InterPro" id="IPR039697">
    <property type="entry name" value="Alcohol_dehydrogenase_Fe"/>
</dbReference>
<keyword evidence="12" id="KW-1185">Reference proteome</keyword>
<evidence type="ECO:0000313" key="11">
    <source>
        <dbReference type="EMBL" id="MDQ0317855.1"/>
    </source>
</evidence>
<comment type="catalytic activity">
    <reaction evidence="5">
        <text>a secondary alcohol + NAD(+) = a ketone + NADH + H(+)</text>
        <dbReference type="Rhea" id="RHEA:10740"/>
        <dbReference type="ChEBI" id="CHEBI:15378"/>
        <dbReference type="ChEBI" id="CHEBI:17087"/>
        <dbReference type="ChEBI" id="CHEBI:35681"/>
        <dbReference type="ChEBI" id="CHEBI:57540"/>
        <dbReference type="ChEBI" id="CHEBI:57945"/>
        <dbReference type="EC" id="1.1.1.1"/>
    </reaction>
</comment>
<comment type="cofactor">
    <cofactor evidence="1">
        <name>Fe cation</name>
        <dbReference type="ChEBI" id="CHEBI:24875"/>
    </cofactor>
</comment>
<keyword evidence="4" id="KW-0520">NAD</keyword>
<evidence type="ECO:0000256" key="3">
    <source>
        <dbReference type="ARBA" id="ARBA00023002"/>
    </source>
</evidence>
<dbReference type="PANTHER" id="PTHR11496:SF102">
    <property type="entry name" value="ALCOHOL DEHYDROGENASE 4"/>
    <property type="match status" value="1"/>
</dbReference>
<gene>
    <name evidence="11" type="ORF">J2S73_004343</name>
</gene>